<keyword evidence="4" id="KW-1185">Reference proteome</keyword>
<comment type="caution">
    <text evidence="3">The sequence shown here is derived from an EMBL/GenBank/DDBJ whole genome shotgun (WGS) entry which is preliminary data.</text>
</comment>
<evidence type="ECO:0000256" key="1">
    <source>
        <dbReference type="SAM" id="MobiDB-lite"/>
    </source>
</evidence>
<gene>
    <name evidence="3" type="ORF">C2845_PM04G05160</name>
</gene>
<keyword evidence="2" id="KW-1133">Transmembrane helix</keyword>
<feature type="transmembrane region" description="Helical" evidence="2">
    <location>
        <begin position="38"/>
        <end position="60"/>
    </location>
</feature>
<feature type="region of interest" description="Disordered" evidence="1">
    <location>
        <begin position="67"/>
        <end position="105"/>
    </location>
</feature>
<dbReference type="InterPro" id="IPR039316">
    <property type="entry name" value="CLE25/26"/>
</dbReference>
<sequence length="105" mass="10937">MIMSRPAGSARWISVVAVAILLGGLVLVSFVVESGKSSLLVSFAAVGGRWMVIGTNGGLADQRRTLKNLRDGDDPLSSSKRRVPNGPDPIHNRGAGESGRSPGRA</sequence>
<feature type="transmembrane region" description="Helical" evidence="2">
    <location>
        <begin position="12"/>
        <end position="32"/>
    </location>
</feature>
<keyword evidence="2" id="KW-0472">Membrane</keyword>
<evidence type="ECO:0008006" key="5">
    <source>
        <dbReference type="Google" id="ProtNLM"/>
    </source>
</evidence>
<evidence type="ECO:0000256" key="2">
    <source>
        <dbReference type="SAM" id="Phobius"/>
    </source>
</evidence>
<dbReference type="AlphaFoldDB" id="A0A3L6QRB4"/>
<dbReference type="PANTHER" id="PTHR34277">
    <property type="entry name" value="CLAVATA3/ESR (CLE)-RELATED PROTEIN 26"/>
    <property type="match status" value="1"/>
</dbReference>
<dbReference type="EMBL" id="PQIB02000011">
    <property type="protein sequence ID" value="RLM85854.1"/>
    <property type="molecule type" value="Genomic_DNA"/>
</dbReference>
<reference evidence="4" key="1">
    <citation type="journal article" date="2019" name="Nat. Commun.">
        <title>The genome of broomcorn millet.</title>
        <authorList>
            <person name="Zou C."/>
            <person name="Miki D."/>
            <person name="Li D."/>
            <person name="Tang Q."/>
            <person name="Xiao L."/>
            <person name="Rajput S."/>
            <person name="Deng P."/>
            <person name="Jia W."/>
            <person name="Huang R."/>
            <person name="Zhang M."/>
            <person name="Sun Y."/>
            <person name="Hu J."/>
            <person name="Fu X."/>
            <person name="Schnable P.S."/>
            <person name="Li F."/>
            <person name="Zhang H."/>
            <person name="Feng B."/>
            <person name="Zhu X."/>
            <person name="Liu R."/>
            <person name="Schnable J.C."/>
            <person name="Zhu J.-K."/>
            <person name="Zhang H."/>
        </authorList>
    </citation>
    <scope>NUCLEOTIDE SEQUENCE [LARGE SCALE GENOMIC DNA]</scope>
</reference>
<keyword evidence="2" id="KW-0812">Transmembrane</keyword>
<dbReference type="Proteomes" id="UP000275267">
    <property type="component" value="Unassembled WGS sequence"/>
</dbReference>
<name>A0A3L6QRB4_PANMI</name>
<accession>A0A3L6QRB4</accession>
<dbReference type="PANTHER" id="PTHR34277:SF22">
    <property type="entry name" value="CLE FAMILY OSCLE701 PROTEIN"/>
    <property type="match status" value="1"/>
</dbReference>
<proteinExistence type="predicted"/>
<dbReference type="OrthoDB" id="1910203at2759"/>
<evidence type="ECO:0000313" key="3">
    <source>
        <dbReference type="EMBL" id="RLM85854.1"/>
    </source>
</evidence>
<organism evidence="3 4">
    <name type="scientific">Panicum miliaceum</name>
    <name type="common">Proso millet</name>
    <name type="synonym">Broomcorn millet</name>
    <dbReference type="NCBI Taxonomy" id="4540"/>
    <lineage>
        <taxon>Eukaryota</taxon>
        <taxon>Viridiplantae</taxon>
        <taxon>Streptophyta</taxon>
        <taxon>Embryophyta</taxon>
        <taxon>Tracheophyta</taxon>
        <taxon>Spermatophyta</taxon>
        <taxon>Magnoliopsida</taxon>
        <taxon>Liliopsida</taxon>
        <taxon>Poales</taxon>
        <taxon>Poaceae</taxon>
        <taxon>PACMAD clade</taxon>
        <taxon>Panicoideae</taxon>
        <taxon>Panicodae</taxon>
        <taxon>Paniceae</taxon>
        <taxon>Panicinae</taxon>
        <taxon>Panicum</taxon>
        <taxon>Panicum sect. Panicum</taxon>
    </lineage>
</organism>
<protein>
    <recommendedName>
        <fullName evidence="5">CLAVATA3/ESR (CLE)-related protein 25-like</fullName>
    </recommendedName>
</protein>
<evidence type="ECO:0000313" key="4">
    <source>
        <dbReference type="Proteomes" id="UP000275267"/>
    </source>
</evidence>